<keyword evidence="1" id="KW-0812">Transmembrane</keyword>
<sequence length="370" mass="39211">MTAPSWQEPRHPDHYYWMTSRLDARGARKTVARFISTWLIIGGLTPALIMFGATDAHQLPLRLAAAGISVCSILLGVLFWARGVWPTKRQSEVSVVLGIALAVATCVVIPVPLLGLMGAAAFAAVSAYTAIFHTWRLISAVLVCAIAVIAITGIRLAATEPAVALGLSLTNGLIIIFVTFVVRALIGLIDADLFTGDIEPTTGLLSREGFLDALAVSVAARGRTDDRYLVVTQVSLDSFGNVADVVGVGRARELRVLVAQMLRDQARRDVAIAHLPDSEFLLVDIFNTPDPDPLCQRISGGLNATAPELKASIAAVVTPLTPLAAMSPDEISDALLGAADKAVADARRHGGNQSRVVFLPDLESSDGRPD</sequence>
<dbReference type="AlphaFoldDB" id="A0A1W9YWE7"/>
<dbReference type="EMBL" id="MVHJ01000010">
    <property type="protein sequence ID" value="ORA04384.1"/>
    <property type="molecule type" value="Genomic_DNA"/>
</dbReference>
<dbReference type="SUPFAM" id="SSF55073">
    <property type="entry name" value="Nucleotide cyclase"/>
    <property type="match status" value="1"/>
</dbReference>
<feature type="transmembrane region" description="Helical" evidence="1">
    <location>
        <begin position="31"/>
        <end position="53"/>
    </location>
</feature>
<keyword evidence="4" id="KW-1185">Reference proteome</keyword>
<feature type="transmembrane region" description="Helical" evidence="1">
    <location>
        <begin position="93"/>
        <end position="125"/>
    </location>
</feature>
<evidence type="ECO:0000259" key="2">
    <source>
        <dbReference type="PROSITE" id="PS50887"/>
    </source>
</evidence>
<dbReference type="Pfam" id="PF00990">
    <property type="entry name" value="GGDEF"/>
    <property type="match status" value="1"/>
</dbReference>
<dbReference type="InterPro" id="IPR043128">
    <property type="entry name" value="Rev_trsase/Diguanyl_cyclase"/>
</dbReference>
<reference evidence="3 4" key="1">
    <citation type="submission" date="2017-02" db="EMBL/GenBank/DDBJ databases">
        <title>The new phylogeny of genus Mycobacterium.</title>
        <authorList>
            <person name="Tortoli E."/>
            <person name="Trovato A."/>
            <person name="Cirillo D.M."/>
        </authorList>
    </citation>
    <scope>NUCLEOTIDE SEQUENCE [LARGE SCALE GENOMIC DNA]</scope>
    <source>
        <strain evidence="3 4">DSM 45578</strain>
    </source>
</reference>
<organism evidence="3 4">
    <name type="scientific">Mycolicibacterium bacteremicum</name>
    <name type="common">Mycobacterium bacteremicum</name>
    <dbReference type="NCBI Taxonomy" id="564198"/>
    <lineage>
        <taxon>Bacteria</taxon>
        <taxon>Bacillati</taxon>
        <taxon>Actinomycetota</taxon>
        <taxon>Actinomycetes</taxon>
        <taxon>Mycobacteriales</taxon>
        <taxon>Mycobacteriaceae</taxon>
        <taxon>Mycolicibacterium</taxon>
    </lineage>
</organism>
<dbReference type="InterPro" id="IPR000160">
    <property type="entry name" value="GGDEF_dom"/>
</dbReference>
<name>A0A1W9YWE7_MYCBA</name>
<gene>
    <name evidence="3" type="ORF">BST17_13925</name>
</gene>
<dbReference type="RefSeq" id="WP_083058927.1">
    <property type="nucleotide sequence ID" value="NZ_JACKVM010000008.1"/>
</dbReference>
<evidence type="ECO:0000256" key="1">
    <source>
        <dbReference type="SAM" id="Phobius"/>
    </source>
</evidence>
<accession>A0A1W9YWE7</accession>
<comment type="caution">
    <text evidence="3">The sequence shown here is derived from an EMBL/GenBank/DDBJ whole genome shotgun (WGS) entry which is preliminary data.</text>
</comment>
<evidence type="ECO:0000313" key="3">
    <source>
        <dbReference type="EMBL" id="ORA04384.1"/>
    </source>
</evidence>
<dbReference type="Gene3D" id="3.30.70.270">
    <property type="match status" value="1"/>
</dbReference>
<dbReference type="InterPro" id="IPR029787">
    <property type="entry name" value="Nucleotide_cyclase"/>
</dbReference>
<dbReference type="STRING" id="564198.BST17_13925"/>
<keyword evidence="1" id="KW-0472">Membrane</keyword>
<proteinExistence type="predicted"/>
<evidence type="ECO:0000313" key="4">
    <source>
        <dbReference type="Proteomes" id="UP000192366"/>
    </source>
</evidence>
<dbReference type="SMART" id="SM00267">
    <property type="entry name" value="GGDEF"/>
    <property type="match status" value="1"/>
</dbReference>
<dbReference type="OrthoDB" id="4613253at2"/>
<feature type="domain" description="GGDEF" evidence="2">
    <location>
        <begin position="227"/>
        <end position="359"/>
    </location>
</feature>
<feature type="transmembrane region" description="Helical" evidence="1">
    <location>
        <begin position="137"/>
        <end position="158"/>
    </location>
</feature>
<dbReference type="PROSITE" id="PS50887">
    <property type="entry name" value="GGDEF"/>
    <property type="match status" value="1"/>
</dbReference>
<protein>
    <recommendedName>
        <fullName evidence="2">GGDEF domain-containing protein</fullName>
    </recommendedName>
</protein>
<feature type="transmembrane region" description="Helical" evidence="1">
    <location>
        <begin position="165"/>
        <end position="186"/>
    </location>
</feature>
<keyword evidence="1" id="KW-1133">Transmembrane helix</keyword>
<dbReference type="Proteomes" id="UP000192366">
    <property type="component" value="Unassembled WGS sequence"/>
</dbReference>
<feature type="transmembrane region" description="Helical" evidence="1">
    <location>
        <begin position="59"/>
        <end position="81"/>
    </location>
</feature>